<dbReference type="Gene3D" id="3.40.50.300">
    <property type="entry name" value="P-loop containing nucleotide triphosphate hydrolases"/>
    <property type="match status" value="1"/>
</dbReference>
<dbReference type="GO" id="GO:0005634">
    <property type="term" value="C:nucleus"/>
    <property type="evidence" value="ECO:0007669"/>
    <property type="project" value="TreeGrafter"/>
</dbReference>
<evidence type="ECO:0000256" key="3">
    <source>
        <dbReference type="PROSITE-ProRule" id="PRU00221"/>
    </source>
</evidence>
<dbReference type="PROSITE" id="PS50294">
    <property type="entry name" value="WD_REPEATS_REGION"/>
    <property type="match status" value="13"/>
</dbReference>
<dbReference type="EMBL" id="KN818442">
    <property type="protein sequence ID" value="KIL56156.1"/>
    <property type="molecule type" value="Genomic_DNA"/>
</dbReference>
<feature type="repeat" description="WD" evidence="3">
    <location>
        <begin position="962"/>
        <end position="1003"/>
    </location>
</feature>
<dbReference type="STRING" id="946122.A0A0C2WHN7"/>
<feature type="repeat" description="WD" evidence="3">
    <location>
        <begin position="1134"/>
        <end position="1167"/>
    </location>
</feature>
<feature type="repeat" description="WD" evidence="3">
    <location>
        <begin position="1005"/>
        <end position="1046"/>
    </location>
</feature>
<protein>
    <recommendedName>
        <fullName evidence="4">NACHT domain-containing protein</fullName>
    </recommendedName>
</protein>
<dbReference type="PROSITE" id="PS00678">
    <property type="entry name" value="WD_REPEATS_1"/>
    <property type="match status" value="10"/>
</dbReference>
<dbReference type="AlphaFoldDB" id="A0A0C2WHN7"/>
<evidence type="ECO:0000256" key="2">
    <source>
        <dbReference type="ARBA" id="ARBA00022737"/>
    </source>
</evidence>
<proteinExistence type="predicted"/>
<feature type="repeat" description="WD" evidence="3">
    <location>
        <begin position="707"/>
        <end position="742"/>
    </location>
</feature>
<dbReference type="InterPro" id="IPR056884">
    <property type="entry name" value="NPHP3-like_N"/>
</dbReference>
<dbReference type="InterPro" id="IPR036322">
    <property type="entry name" value="WD40_repeat_dom_sf"/>
</dbReference>
<dbReference type="SMART" id="SM00320">
    <property type="entry name" value="WD40"/>
    <property type="match status" value="14"/>
</dbReference>
<feature type="repeat" description="WD" evidence="3">
    <location>
        <begin position="876"/>
        <end position="917"/>
    </location>
</feature>
<evidence type="ECO:0000259" key="4">
    <source>
        <dbReference type="PROSITE" id="PS50837"/>
    </source>
</evidence>
<dbReference type="InterPro" id="IPR007111">
    <property type="entry name" value="NACHT_NTPase"/>
</dbReference>
<feature type="repeat" description="WD" evidence="3">
    <location>
        <begin position="577"/>
        <end position="611"/>
    </location>
</feature>
<dbReference type="InterPro" id="IPR015943">
    <property type="entry name" value="WD40/YVTN_repeat-like_dom_sf"/>
</dbReference>
<keyword evidence="6" id="KW-1185">Reference proteome</keyword>
<feature type="repeat" description="WD" evidence="3">
    <location>
        <begin position="1048"/>
        <end position="1089"/>
    </location>
</feature>
<feature type="repeat" description="WD" evidence="3">
    <location>
        <begin position="1091"/>
        <end position="1132"/>
    </location>
</feature>
<evidence type="ECO:0000256" key="1">
    <source>
        <dbReference type="ARBA" id="ARBA00022574"/>
    </source>
</evidence>
<feature type="non-terminal residue" evidence="5">
    <location>
        <position position="1"/>
    </location>
</feature>
<accession>A0A0C2WHN7</accession>
<dbReference type="PANTHER" id="PTHR22847:SF637">
    <property type="entry name" value="WD REPEAT DOMAIN 5B"/>
    <property type="match status" value="1"/>
</dbReference>
<sequence>YAEGAGLDTTKACLDGTREEILHETIDWIDDTDPNAPRIIWLSGSAGTGKSAIAHTIARIMKDSGALGSCFCFEKGDIKRYAKLFPTISCDLASRDLRLKHVLASMIARDRSLGTTADVTQQWENLIKEPLSVTSEDTIGRIVIVIDALDESGDPQTRKRILSLLTKQAGDLPNNIRILLTSRPLPDIRKAFDGIPHVKRKSMDDIPLSLTERDIQSYISNQLSDADYSFSADEIAKLAKKSDGLFEWARLACNRIMSDKAGLSEWEHFEALMSQTNSGGTKLLDDMYIVILKEVLGERPEERVLARFQSVMRHVLFTLEPLPLGALITMHRTVQPEQDQYDAESTILRRMGSLLAGIHDRFAPIRPLHSSFHDFLIDRDRSGEFFVDEADAHLDLTLASLHVMRRELRFNICRLKSSYLRNSEVGDMAQRVKQYISPQLSYSCRFLGLHVDGIAFKVHVAAVLKDVLCAEQMLYWIETLSLLQSVNVLFQCLTTIVNWLESNKGEAEMILAAKEGIQLIKNFGGMFSESIPHLYLSAFPFLPQDSVLSKLLSLKFPLTAKVVSGQLESWPLFRCLLTGHVERVHSVAFSHDGKWVASGSEDRTIRIWDTEVGVLVGEPLKGHNGPVTSVAFSPLDSRLLVSGSKDKTVCVWDTVTSSLTRGPLRGHSNWVRSVAFSPSGERFVSGSVDETICIWNAKTWMMVGNPLKGHTGPVNCVAFSPDSQRIVSGSDDKTICIWDASTELSLCKRLYHEGEIWSITFSQDGSKIVSGSNDTIYIWDTETGLKTCNPLEGHTGQICSVAVSSNRKWILSGSGDHTIRAWDIDTGTPISSPFKPHSLGVRSLAISPDGNKIVSGSWDKTVYIGDIEVLQVGEILEQNRGRIYSVDISPDGKQIASGSQDCTVCIWDVESGALIKGPLKGHNKDVYSVAFSPDGQKIASGSADSTICIWDVKNGLQLGSPLQVDIGQVRTIAFSPDSQQIVSGSDNGKICFWNVNTGLQLGSPIQGHNKAVVSVAFSPDGEKIASGSTDTTVCIWNVKARKQMGPPLNGHTSTVGAVAWSQVGGKIVSGSRDNTIVIWDASTGLQVGDSIKEHTSFVRSVAFSQDGRRIVSGSWDKTIKIWNVNDGQQVGCSLKGHTADVMSVAFFPCGKLAVSGSVDGKIRVWEICDDSTHLNGLIFSSSAKHSLCYAEDLFNNTPHLEENWRDHVKLNDEGWIVGPQGQLLLWIPIQFRTLLHTPGTVSIIPGPAVELDLSVMAHGKRWIDCIDDGNSFK</sequence>
<dbReference type="InterPro" id="IPR020472">
    <property type="entry name" value="WD40_PAC1"/>
</dbReference>
<gene>
    <name evidence="5" type="ORF">M378DRAFT_89741</name>
</gene>
<reference evidence="5 6" key="1">
    <citation type="submission" date="2014-04" db="EMBL/GenBank/DDBJ databases">
        <title>Evolutionary Origins and Diversification of the Mycorrhizal Mutualists.</title>
        <authorList>
            <consortium name="DOE Joint Genome Institute"/>
            <consortium name="Mycorrhizal Genomics Consortium"/>
            <person name="Kohler A."/>
            <person name="Kuo A."/>
            <person name="Nagy L.G."/>
            <person name="Floudas D."/>
            <person name="Copeland A."/>
            <person name="Barry K.W."/>
            <person name="Cichocki N."/>
            <person name="Veneault-Fourrey C."/>
            <person name="LaButti K."/>
            <person name="Lindquist E.A."/>
            <person name="Lipzen A."/>
            <person name="Lundell T."/>
            <person name="Morin E."/>
            <person name="Murat C."/>
            <person name="Riley R."/>
            <person name="Ohm R."/>
            <person name="Sun H."/>
            <person name="Tunlid A."/>
            <person name="Henrissat B."/>
            <person name="Grigoriev I.V."/>
            <person name="Hibbett D.S."/>
            <person name="Martin F."/>
        </authorList>
    </citation>
    <scope>NUCLEOTIDE SEQUENCE [LARGE SCALE GENOMIC DNA]</scope>
    <source>
        <strain evidence="5 6">Koide BX008</strain>
    </source>
</reference>
<feature type="repeat" description="WD" evidence="3">
    <location>
        <begin position="834"/>
        <end position="868"/>
    </location>
</feature>
<dbReference type="InParanoid" id="A0A0C2WHN7"/>
<dbReference type="CDD" id="cd00200">
    <property type="entry name" value="WD40"/>
    <property type="match status" value="2"/>
</dbReference>
<feature type="repeat" description="WD" evidence="3">
    <location>
        <begin position="664"/>
        <end position="699"/>
    </location>
</feature>
<feature type="repeat" description="WD" evidence="3">
    <location>
        <begin position="620"/>
        <end position="662"/>
    </location>
</feature>
<dbReference type="PRINTS" id="PR00320">
    <property type="entry name" value="GPROTEINBRPT"/>
</dbReference>
<dbReference type="Gene3D" id="2.130.10.10">
    <property type="entry name" value="YVTN repeat-like/Quinoprotein amine dehydrogenase"/>
    <property type="match status" value="5"/>
</dbReference>
<dbReference type="InterPro" id="IPR001680">
    <property type="entry name" value="WD40_rpt"/>
</dbReference>
<dbReference type="InterPro" id="IPR027417">
    <property type="entry name" value="P-loop_NTPase"/>
</dbReference>
<dbReference type="SUPFAM" id="SSF101908">
    <property type="entry name" value="Putative isomerase YbhE"/>
    <property type="match status" value="1"/>
</dbReference>
<evidence type="ECO:0000313" key="6">
    <source>
        <dbReference type="Proteomes" id="UP000054549"/>
    </source>
</evidence>
<feature type="repeat" description="WD" evidence="3">
    <location>
        <begin position="791"/>
        <end position="832"/>
    </location>
</feature>
<organism evidence="5 6">
    <name type="scientific">Amanita muscaria (strain Koide BX008)</name>
    <dbReference type="NCBI Taxonomy" id="946122"/>
    <lineage>
        <taxon>Eukaryota</taxon>
        <taxon>Fungi</taxon>
        <taxon>Dikarya</taxon>
        <taxon>Basidiomycota</taxon>
        <taxon>Agaricomycotina</taxon>
        <taxon>Agaricomycetes</taxon>
        <taxon>Agaricomycetidae</taxon>
        <taxon>Agaricales</taxon>
        <taxon>Pluteineae</taxon>
        <taxon>Amanitaceae</taxon>
        <taxon>Amanita</taxon>
    </lineage>
</organism>
<dbReference type="PANTHER" id="PTHR22847">
    <property type="entry name" value="WD40 REPEAT PROTEIN"/>
    <property type="match status" value="1"/>
</dbReference>
<keyword evidence="2" id="KW-0677">Repeat</keyword>
<dbReference type="PROSITE" id="PS50082">
    <property type="entry name" value="WD_REPEATS_2"/>
    <property type="match status" value="13"/>
</dbReference>
<evidence type="ECO:0000313" key="5">
    <source>
        <dbReference type="EMBL" id="KIL56156.1"/>
    </source>
</evidence>
<dbReference type="HOGENOM" id="CLU_000288_6_3_1"/>
<keyword evidence="1 3" id="KW-0853">WD repeat</keyword>
<dbReference type="Pfam" id="PF24883">
    <property type="entry name" value="NPHP3_N"/>
    <property type="match status" value="1"/>
</dbReference>
<dbReference type="InterPro" id="IPR019775">
    <property type="entry name" value="WD40_repeat_CS"/>
</dbReference>
<name>A0A0C2WHN7_AMAMK</name>
<dbReference type="Pfam" id="PF00400">
    <property type="entry name" value="WD40"/>
    <property type="match status" value="14"/>
</dbReference>
<feature type="domain" description="NACHT" evidence="4">
    <location>
        <begin position="38"/>
        <end position="184"/>
    </location>
</feature>
<dbReference type="OrthoDB" id="163438at2759"/>
<dbReference type="SUPFAM" id="SSF52540">
    <property type="entry name" value="P-loop containing nucleoside triphosphate hydrolases"/>
    <property type="match status" value="1"/>
</dbReference>
<dbReference type="SUPFAM" id="SSF50978">
    <property type="entry name" value="WD40 repeat-like"/>
    <property type="match status" value="2"/>
</dbReference>
<feature type="repeat" description="WD" evidence="3">
    <location>
        <begin position="919"/>
        <end position="960"/>
    </location>
</feature>
<dbReference type="Proteomes" id="UP000054549">
    <property type="component" value="Unassembled WGS sequence"/>
</dbReference>
<dbReference type="PROSITE" id="PS50837">
    <property type="entry name" value="NACHT"/>
    <property type="match status" value="1"/>
</dbReference>
<dbReference type="GO" id="GO:1990234">
    <property type="term" value="C:transferase complex"/>
    <property type="evidence" value="ECO:0007669"/>
    <property type="project" value="UniProtKB-ARBA"/>
</dbReference>